<reference evidence="2" key="1">
    <citation type="submission" date="2015-12" db="EMBL/GenBank/DDBJ databases">
        <authorList>
            <person name="Lima A."/>
            <person name="Farahani Zayas N."/>
            <person name="Castro Da Silva M.A."/>
            <person name="Cabral A."/>
            <person name="Pessatti M.L."/>
        </authorList>
    </citation>
    <scope>NUCLEOTIDE SEQUENCE [LARGE SCALE GENOMIC DNA]</scope>
    <source>
        <strain evidence="2">LAMA 842</strain>
    </source>
</reference>
<keyword evidence="2" id="KW-1185">Reference proteome</keyword>
<dbReference type="Proteomes" id="UP000070282">
    <property type="component" value="Unassembled WGS sequence"/>
</dbReference>
<protein>
    <submittedName>
        <fullName evidence="1">Uncharacterized protein</fullName>
    </submittedName>
</protein>
<evidence type="ECO:0000313" key="2">
    <source>
        <dbReference type="Proteomes" id="UP000070282"/>
    </source>
</evidence>
<organism evidence="1 2">
    <name type="scientific">Marinobacter excellens LAMA 842</name>
    <dbReference type="NCBI Taxonomy" id="1306954"/>
    <lineage>
        <taxon>Bacteria</taxon>
        <taxon>Pseudomonadati</taxon>
        <taxon>Pseudomonadota</taxon>
        <taxon>Gammaproteobacteria</taxon>
        <taxon>Pseudomonadales</taxon>
        <taxon>Marinobacteraceae</taxon>
        <taxon>Marinobacter</taxon>
    </lineage>
</organism>
<comment type="caution">
    <text evidence="1">The sequence shown here is derived from an EMBL/GenBank/DDBJ whole genome shotgun (WGS) entry which is preliminary data.</text>
</comment>
<dbReference type="PATRIC" id="fig|1306954.6.peg.2739"/>
<name>A0A137S211_9GAMM</name>
<evidence type="ECO:0000313" key="1">
    <source>
        <dbReference type="EMBL" id="KXO06461.1"/>
    </source>
</evidence>
<accession>A0A137S211</accession>
<gene>
    <name evidence="1" type="ORF">J122_3903</name>
</gene>
<sequence length="164" mass="19525">MADEPYIVFRKGELWGGSIALPTAKQTIVKRQQDLAQAEQCDVRWKKNIAERKKRREETFQKAHAACKRQRHSHCDTRDPDKMIDLYEARNNAYLDVPNNPDEYRRRAIQVASAKRTNEFRNRDNPCPDKRTRDYWQQEIERHQQAVMLMENALVERNESNPQD</sequence>
<dbReference type="AlphaFoldDB" id="A0A137S211"/>
<proteinExistence type="predicted"/>
<dbReference type="EMBL" id="LOCO01000034">
    <property type="protein sequence ID" value="KXO06461.1"/>
    <property type="molecule type" value="Genomic_DNA"/>
</dbReference>